<comment type="function">
    <text evidence="2">The lipid II isoglutaminyl synthase complex catalyzes the formation of alpha-D-isoglutamine in the cell wall lipid II stem peptide. The GatD subunit catalyzes the hydrolysis of glutamine to glutamate and ammonia. The resulting ammonia molecule is channeled to the active site of MurT.</text>
</comment>
<comment type="catalytic activity">
    <reaction evidence="2">
        <text>L-glutamine + H2O = L-glutamate + NH4(+)</text>
        <dbReference type="Rhea" id="RHEA:15889"/>
        <dbReference type="ChEBI" id="CHEBI:15377"/>
        <dbReference type="ChEBI" id="CHEBI:28938"/>
        <dbReference type="ChEBI" id="CHEBI:29985"/>
        <dbReference type="ChEBI" id="CHEBI:58359"/>
        <dbReference type="EC" id="3.5.1.2"/>
    </reaction>
</comment>
<dbReference type="Proteomes" id="UP001163293">
    <property type="component" value="Chromosome"/>
</dbReference>
<sequence>MTSESKGTLRVLQLYPKDMNIYGDWGNALVLQQRIKWHGYTPELLEYNVGDEFPDDVDLIVGGGGQDSGQVVIQEDLQARAAQLRALAEDGAPMLVICGLYQLFGKFFKTSAGPVIPGIGILDVETQGTDERLIGNVTLKSPEFGEILGYENHSGQTTLGPGVEPLGTVTKGAGNNSKDGHEGARYRNVVASYLHGSLLPKNPAIADFLIKTAAERKFGEFVPGKPDDGYARLAREHAARRPR</sequence>
<dbReference type="RefSeq" id="WP_021470633.1">
    <property type="nucleotide sequence ID" value="NZ_BDMH01000012.1"/>
</dbReference>
<dbReference type="Gene3D" id="3.40.50.880">
    <property type="match status" value="1"/>
</dbReference>
<comment type="similarity">
    <text evidence="2">Belongs to the CobB/CobQ family. GatD subfamily.</text>
</comment>
<comment type="catalytic activity">
    <reaction evidence="2">
        <text>beta-D-GlcNAc-(1-&gt;4)-Mur2Ac(oyl-L-Ala-gamma-D-Glu-L-Lys-D-Ala-D-Ala)-di-trans,octa-cis-undecaprenyl diphosphate + L-glutamine + ATP + H2O = beta-D-GlcNAc-(1-&gt;4)-Mur2Ac(oyl-L-Ala-D-isoglutaminyl-L-Lys-D-Ala-D-Ala)-di-trans,octa-cis-undecaprenyl diphosphate + L-glutamate + ADP + phosphate + H(+)</text>
        <dbReference type="Rhea" id="RHEA:57928"/>
        <dbReference type="ChEBI" id="CHEBI:15377"/>
        <dbReference type="ChEBI" id="CHEBI:15378"/>
        <dbReference type="ChEBI" id="CHEBI:29985"/>
        <dbReference type="ChEBI" id="CHEBI:30616"/>
        <dbReference type="ChEBI" id="CHEBI:43474"/>
        <dbReference type="ChEBI" id="CHEBI:58359"/>
        <dbReference type="ChEBI" id="CHEBI:60033"/>
        <dbReference type="ChEBI" id="CHEBI:62233"/>
        <dbReference type="ChEBI" id="CHEBI:456216"/>
        <dbReference type="EC" id="6.3.5.13"/>
    </reaction>
</comment>
<keyword evidence="2" id="KW-0133">Cell shape</keyword>
<dbReference type="InterPro" id="IPR029062">
    <property type="entry name" value="Class_I_gatase-like"/>
</dbReference>
<dbReference type="GO" id="GO:0071555">
    <property type="term" value="P:cell wall organization"/>
    <property type="evidence" value="ECO:0007669"/>
    <property type="project" value="UniProtKB-KW"/>
</dbReference>
<dbReference type="HAMAP" id="MF_02213">
    <property type="entry name" value="Lipid_II_synth_GatD"/>
    <property type="match status" value="1"/>
</dbReference>
<dbReference type="InterPro" id="IPR043702">
    <property type="entry name" value="Lipid_II_synth_GatD"/>
</dbReference>
<feature type="domain" description="CobB/CobQ-like glutamine amidotransferase" evidence="3">
    <location>
        <begin position="11"/>
        <end position="202"/>
    </location>
</feature>
<dbReference type="EC" id="3.5.1.2" evidence="2"/>
<comment type="pathway">
    <text evidence="2">Cell wall biogenesis; peptidoglycan biosynthesis.</text>
</comment>
<keyword evidence="1 2" id="KW-0315">Glutamine amidotransferase</keyword>
<feature type="active site" evidence="2">
    <location>
        <position position="195"/>
    </location>
</feature>
<organism evidence="4 5">
    <name type="scientific">Paenarthrobacter ureafaciens</name>
    <dbReference type="NCBI Taxonomy" id="37931"/>
    <lineage>
        <taxon>Bacteria</taxon>
        <taxon>Bacillati</taxon>
        <taxon>Actinomycetota</taxon>
        <taxon>Actinomycetes</taxon>
        <taxon>Micrococcales</taxon>
        <taxon>Micrococcaceae</taxon>
        <taxon>Paenarthrobacter</taxon>
    </lineage>
</organism>
<evidence type="ECO:0000313" key="5">
    <source>
        <dbReference type="Proteomes" id="UP001163293"/>
    </source>
</evidence>
<dbReference type="PANTHER" id="PTHR21343:SF9">
    <property type="entry name" value="LIPID II ISOGLUTAMINYL SYNTHASE (GLUTAMINE-HYDROLYZING) SUBUNIT GATD"/>
    <property type="match status" value="1"/>
</dbReference>
<dbReference type="CDD" id="cd01750">
    <property type="entry name" value="GATase1_CobQ"/>
    <property type="match status" value="1"/>
</dbReference>
<protein>
    <recommendedName>
        <fullName evidence="2">Lipid II isoglutaminyl synthase (glutamine-hydrolyzing) subunit GatD</fullName>
        <ecNumber evidence="2">6.3.5.13</ecNumber>
    </recommendedName>
    <alternativeName>
        <fullName evidence="2">Lipid II isoglutaminyl synthase glutaminase subunit</fullName>
        <ecNumber evidence="2">3.5.1.2</ecNumber>
    </alternativeName>
</protein>
<dbReference type="GO" id="GO:0009252">
    <property type="term" value="P:peptidoglycan biosynthetic process"/>
    <property type="evidence" value="ECO:0007669"/>
    <property type="project" value="UniProtKB-UniRule"/>
</dbReference>
<keyword evidence="2" id="KW-0961">Cell wall biogenesis/degradation</keyword>
<dbReference type="SUPFAM" id="SSF52317">
    <property type="entry name" value="Class I glutamine amidotransferase-like"/>
    <property type="match status" value="1"/>
</dbReference>
<keyword evidence="2" id="KW-0436">Ligase</keyword>
<dbReference type="PANTHER" id="PTHR21343">
    <property type="entry name" value="DETHIOBIOTIN SYNTHETASE"/>
    <property type="match status" value="1"/>
</dbReference>
<dbReference type="EMBL" id="CP101185">
    <property type="protein sequence ID" value="UYV95740.1"/>
    <property type="molecule type" value="Genomic_DNA"/>
</dbReference>
<dbReference type="InterPro" id="IPR011698">
    <property type="entry name" value="GATase_3"/>
</dbReference>
<name>A0AAX3ECL0_PAEUR</name>
<comment type="subunit">
    <text evidence="2">Forms a heterodimer with MurT.</text>
</comment>
<dbReference type="InterPro" id="IPR033949">
    <property type="entry name" value="CobQ_GATase1"/>
</dbReference>
<keyword evidence="2" id="KW-0378">Hydrolase</keyword>
<dbReference type="GO" id="GO:0009236">
    <property type="term" value="P:cobalamin biosynthetic process"/>
    <property type="evidence" value="ECO:0007669"/>
    <property type="project" value="InterPro"/>
</dbReference>
<keyword evidence="5" id="KW-1185">Reference proteome</keyword>
<evidence type="ECO:0000313" key="4">
    <source>
        <dbReference type="EMBL" id="UYV95740.1"/>
    </source>
</evidence>
<dbReference type="GO" id="GO:0140282">
    <property type="term" value="F:carbon-nitrogen ligase activity on lipid II"/>
    <property type="evidence" value="ECO:0007669"/>
    <property type="project" value="UniProtKB-UniRule"/>
</dbReference>
<evidence type="ECO:0000256" key="1">
    <source>
        <dbReference type="ARBA" id="ARBA00022962"/>
    </source>
</evidence>
<dbReference type="GO" id="GO:0008360">
    <property type="term" value="P:regulation of cell shape"/>
    <property type="evidence" value="ECO:0007669"/>
    <property type="project" value="UniProtKB-KW"/>
</dbReference>
<keyword evidence="2" id="KW-0573">Peptidoglycan synthesis</keyword>
<dbReference type="PROSITE" id="PS51274">
    <property type="entry name" value="GATASE_COBBQ"/>
    <property type="match status" value="1"/>
</dbReference>
<dbReference type="AlphaFoldDB" id="A0AAX3ECL0"/>
<gene>
    <name evidence="2" type="primary">gatD</name>
    <name evidence="4" type="ORF">NL394_11530</name>
</gene>
<dbReference type="Pfam" id="PF07685">
    <property type="entry name" value="GATase_3"/>
    <property type="match status" value="1"/>
</dbReference>
<dbReference type="EC" id="6.3.5.13" evidence="2"/>
<reference evidence="4" key="1">
    <citation type="submission" date="2022-07" db="EMBL/GenBank/DDBJ databases">
        <authorList>
            <person name="Wu T."/>
        </authorList>
    </citation>
    <scope>NUCLEOTIDE SEQUENCE</scope>
    <source>
        <strain evidence="4">SD-1</strain>
    </source>
</reference>
<feature type="active site" description="Nucleophile" evidence="2">
    <location>
        <position position="98"/>
    </location>
</feature>
<proteinExistence type="inferred from homology"/>
<accession>A0AAX3ECL0</accession>
<dbReference type="GO" id="GO:0004359">
    <property type="term" value="F:glutaminase activity"/>
    <property type="evidence" value="ECO:0007669"/>
    <property type="project" value="UniProtKB-UniRule"/>
</dbReference>
<feature type="binding site" evidence="2">
    <location>
        <position position="132"/>
    </location>
    <ligand>
        <name>substrate</name>
    </ligand>
</feature>
<evidence type="ECO:0000259" key="3">
    <source>
        <dbReference type="Pfam" id="PF07685"/>
    </source>
</evidence>
<evidence type="ECO:0000256" key="2">
    <source>
        <dbReference type="HAMAP-Rule" id="MF_02213"/>
    </source>
</evidence>